<dbReference type="AlphaFoldDB" id="A0A9X0SP93"/>
<proteinExistence type="predicted"/>
<name>A0A9X0SP93_BACCE</name>
<organism evidence="1 2">
    <name type="scientific">Bacillus cereus</name>
    <dbReference type="NCBI Taxonomy" id="1396"/>
    <lineage>
        <taxon>Bacteria</taxon>
        <taxon>Bacillati</taxon>
        <taxon>Bacillota</taxon>
        <taxon>Bacilli</taxon>
        <taxon>Bacillales</taxon>
        <taxon>Bacillaceae</taxon>
        <taxon>Bacillus</taxon>
        <taxon>Bacillus cereus group</taxon>
    </lineage>
</organism>
<evidence type="ECO:0000313" key="1">
    <source>
        <dbReference type="EMBL" id="KXY50990.1"/>
    </source>
</evidence>
<comment type="caution">
    <text evidence="1">The sequence shown here is derived from an EMBL/GenBank/DDBJ whole genome shotgun (WGS) entry which is preliminary data.</text>
</comment>
<sequence>MREGWVGLKKIICLYIDGDYFAYQKFKEKYNPEDFFNKMKKEGVTSKNLVIEDDCDETEVCVEVEIKEFINVDEVFLEFLKFNFIHNSADDKNLYIVKEEEM</sequence>
<gene>
    <name evidence="1" type="ORF">AT268_31090</name>
</gene>
<reference evidence="1 2" key="1">
    <citation type="submission" date="2015-12" db="EMBL/GenBank/DDBJ databases">
        <title>Bacillus cereus Group isolate.</title>
        <authorList>
            <person name="Kovac J."/>
        </authorList>
    </citation>
    <scope>NUCLEOTIDE SEQUENCE [LARGE SCALE GENOMIC DNA]</scope>
    <source>
        <strain evidence="1 2">FSL K6-0073</strain>
    </source>
</reference>
<evidence type="ECO:0000313" key="2">
    <source>
        <dbReference type="Proteomes" id="UP000075476"/>
    </source>
</evidence>
<dbReference type="Proteomes" id="UP000075476">
    <property type="component" value="Unassembled WGS sequence"/>
</dbReference>
<dbReference type="EMBL" id="LOMO01000001">
    <property type="protein sequence ID" value="KXY50990.1"/>
    <property type="molecule type" value="Genomic_DNA"/>
</dbReference>
<accession>A0A9X0SP93</accession>
<protein>
    <submittedName>
        <fullName evidence="1">Uncharacterized protein</fullName>
    </submittedName>
</protein>